<name>A0A8S5TPT0_9CAUD</name>
<dbReference type="EMBL" id="BK032874">
    <property type="protein sequence ID" value="DAF65123.1"/>
    <property type="molecule type" value="Genomic_DNA"/>
</dbReference>
<keyword evidence="1" id="KW-0472">Membrane</keyword>
<reference evidence="2" key="1">
    <citation type="journal article" date="2021" name="Proc. Natl. Acad. Sci. U.S.A.">
        <title>A Catalog of Tens of Thousands of Viruses from Human Metagenomes Reveals Hidden Associations with Chronic Diseases.</title>
        <authorList>
            <person name="Tisza M.J."/>
            <person name="Buck C.B."/>
        </authorList>
    </citation>
    <scope>NUCLEOTIDE SEQUENCE</scope>
    <source>
        <strain evidence="2">Ct03815</strain>
    </source>
</reference>
<keyword evidence="1" id="KW-1133">Transmembrane helix</keyword>
<sequence>MPEELINLLESIVVGLLTGIVTGVIVTRFYRKKDEAIEKSKYINSLIKYIHKLRNVMFFPGGDIPDEYIEDIYKFVDCNNRPEKYNWINFSEEEEIVVKAAIKVCDSIAYKAFECRMRMGWMNRKNYPEEHKGDLGKSILELKCDIFVMSQELTKYENDLIQYNKKYISQ</sequence>
<protein>
    <submittedName>
        <fullName evidence="2">Uncharacterized protein</fullName>
    </submittedName>
</protein>
<keyword evidence="1" id="KW-0812">Transmembrane</keyword>
<evidence type="ECO:0000256" key="1">
    <source>
        <dbReference type="SAM" id="Phobius"/>
    </source>
</evidence>
<feature type="transmembrane region" description="Helical" evidence="1">
    <location>
        <begin position="12"/>
        <end position="30"/>
    </location>
</feature>
<accession>A0A8S5TPT0</accession>
<proteinExistence type="predicted"/>
<organism evidence="2">
    <name type="scientific">Siphoviridae sp. ct03815</name>
    <dbReference type="NCBI Taxonomy" id="2827759"/>
    <lineage>
        <taxon>Viruses</taxon>
        <taxon>Duplodnaviria</taxon>
        <taxon>Heunggongvirae</taxon>
        <taxon>Uroviricota</taxon>
        <taxon>Caudoviricetes</taxon>
    </lineage>
</organism>
<evidence type="ECO:0000313" key="2">
    <source>
        <dbReference type="EMBL" id="DAF65123.1"/>
    </source>
</evidence>